<evidence type="ECO:0000313" key="3">
    <source>
        <dbReference type="Proteomes" id="UP000649179"/>
    </source>
</evidence>
<keyword evidence="1" id="KW-0472">Membrane</keyword>
<keyword evidence="1" id="KW-0812">Transmembrane</keyword>
<dbReference type="AlphaFoldDB" id="A0A917F6U2"/>
<feature type="transmembrane region" description="Helical" evidence="1">
    <location>
        <begin position="55"/>
        <end position="85"/>
    </location>
</feature>
<sequence length="143" mass="15269">MAQLDKSAPATPSVNDPADDPTIGKLAVDVSRNVSLLVRKEIELAKSELKFSVRVGVMGVVLFAAAAFIGVLAIIMLSVAIAYLIHLTGLNLAWCYLIVFAFYLLVAGLLGFLGYRSINKAGPPKRAIAEAKKTQAVLKDRKG</sequence>
<dbReference type="EMBL" id="BMKQ01000001">
    <property type="protein sequence ID" value="GGF49438.1"/>
    <property type="molecule type" value="Genomic_DNA"/>
</dbReference>
<comment type="caution">
    <text evidence="2">The sequence shown here is derived from an EMBL/GenBank/DDBJ whole genome shotgun (WGS) entry which is preliminary data.</text>
</comment>
<proteinExistence type="predicted"/>
<name>A0A917F6U2_9ACTN</name>
<dbReference type="RefSeq" id="WP_188779999.1">
    <property type="nucleotide sequence ID" value="NZ_BMKQ01000001.1"/>
</dbReference>
<dbReference type="Pfam" id="PF07332">
    <property type="entry name" value="Phage_holin_3_6"/>
    <property type="match status" value="1"/>
</dbReference>
<evidence type="ECO:0008006" key="4">
    <source>
        <dbReference type="Google" id="ProtNLM"/>
    </source>
</evidence>
<reference evidence="2" key="1">
    <citation type="journal article" date="2014" name="Int. J. Syst. Evol. Microbiol.">
        <title>Complete genome sequence of Corynebacterium casei LMG S-19264T (=DSM 44701T), isolated from a smear-ripened cheese.</title>
        <authorList>
            <consortium name="US DOE Joint Genome Institute (JGI-PGF)"/>
            <person name="Walter F."/>
            <person name="Albersmeier A."/>
            <person name="Kalinowski J."/>
            <person name="Ruckert C."/>
        </authorList>
    </citation>
    <scope>NUCLEOTIDE SEQUENCE</scope>
    <source>
        <strain evidence="2">CGMCC 1.16067</strain>
    </source>
</reference>
<dbReference type="Proteomes" id="UP000649179">
    <property type="component" value="Unassembled WGS sequence"/>
</dbReference>
<evidence type="ECO:0000313" key="2">
    <source>
        <dbReference type="EMBL" id="GGF49438.1"/>
    </source>
</evidence>
<dbReference type="InterPro" id="IPR009937">
    <property type="entry name" value="Phage_holin_3_6"/>
</dbReference>
<feature type="transmembrane region" description="Helical" evidence="1">
    <location>
        <begin position="91"/>
        <end position="115"/>
    </location>
</feature>
<reference evidence="2" key="2">
    <citation type="submission" date="2020-09" db="EMBL/GenBank/DDBJ databases">
        <authorList>
            <person name="Sun Q."/>
            <person name="Zhou Y."/>
        </authorList>
    </citation>
    <scope>NUCLEOTIDE SEQUENCE</scope>
    <source>
        <strain evidence="2">CGMCC 1.16067</strain>
    </source>
</reference>
<gene>
    <name evidence="2" type="ORF">GCM10011519_24240</name>
</gene>
<keyword evidence="1" id="KW-1133">Transmembrane helix</keyword>
<accession>A0A917F6U2</accession>
<evidence type="ECO:0000256" key="1">
    <source>
        <dbReference type="SAM" id="Phobius"/>
    </source>
</evidence>
<keyword evidence="3" id="KW-1185">Reference proteome</keyword>
<protein>
    <recommendedName>
        <fullName evidence="4">Phage holin family protein</fullName>
    </recommendedName>
</protein>
<organism evidence="2 3">
    <name type="scientific">Marmoricola endophyticus</name>
    <dbReference type="NCBI Taxonomy" id="2040280"/>
    <lineage>
        <taxon>Bacteria</taxon>
        <taxon>Bacillati</taxon>
        <taxon>Actinomycetota</taxon>
        <taxon>Actinomycetes</taxon>
        <taxon>Propionibacteriales</taxon>
        <taxon>Nocardioidaceae</taxon>
        <taxon>Marmoricola</taxon>
    </lineage>
</organism>